<sequence length="118" mass="13129">MVNLKQGDIIFIDAEPHAGREEGGHDPQRGNIRRPLVVLSNDAYNAKTKMIVGMPITSKMINDRRIFLPIADQVSGVKGSVITYMIPNYDYVARHAEVVGKIKPSVLGELLRRAQSIF</sequence>
<evidence type="ECO:0000256" key="1">
    <source>
        <dbReference type="ARBA" id="ARBA00007521"/>
    </source>
</evidence>
<protein>
    <recommendedName>
        <fullName evidence="5">Type II toxin-antitoxin system PemK/MazF family toxin</fullName>
    </recommendedName>
</protein>
<name>A0AAC8ZGI6_9LACO</name>
<accession>A0AAC8ZGI6</accession>
<dbReference type="InterPro" id="IPR003477">
    <property type="entry name" value="PemK-like"/>
</dbReference>
<dbReference type="AlphaFoldDB" id="A0AAC8ZGI6"/>
<comment type="similarity">
    <text evidence="1">Belongs to the PemK/MazF family.</text>
</comment>
<reference evidence="3 4" key="1">
    <citation type="submission" date="2015-07" db="EMBL/GenBank/DDBJ databases">
        <title>Lactobacillus korensis/26-25/ whole genome sequencing.</title>
        <authorList>
            <person name="Kim M.K."/>
            <person name="Im W.-T."/>
            <person name="Srinivasan S."/>
            <person name="Lee J.-J."/>
        </authorList>
    </citation>
    <scope>NUCLEOTIDE SEQUENCE [LARGE SCALE GENOMIC DNA]</scope>
    <source>
        <strain evidence="3 4">26-25</strain>
    </source>
</reference>
<evidence type="ECO:0000256" key="2">
    <source>
        <dbReference type="ARBA" id="ARBA00022649"/>
    </source>
</evidence>
<dbReference type="EMBL" id="CP012033">
    <property type="protein sequence ID" value="AKP64437.1"/>
    <property type="molecule type" value="Genomic_DNA"/>
</dbReference>
<dbReference type="Proteomes" id="UP000036000">
    <property type="component" value="Chromosome"/>
</dbReference>
<evidence type="ECO:0000313" key="4">
    <source>
        <dbReference type="Proteomes" id="UP000036000"/>
    </source>
</evidence>
<dbReference type="SUPFAM" id="SSF50118">
    <property type="entry name" value="Cell growth inhibitor/plasmid maintenance toxic component"/>
    <property type="match status" value="1"/>
</dbReference>
<dbReference type="Pfam" id="PF02452">
    <property type="entry name" value="PemK_toxin"/>
    <property type="match status" value="1"/>
</dbReference>
<proteinExistence type="inferred from homology"/>
<dbReference type="RefSeq" id="WP_048733496.1">
    <property type="nucleotide sequence ID" value="NZ_CP012033.1"/>
</dbReference>
<keyword evidence="4" id="KW-1185">Reference proteome</keyword>
<gene>
    <name evidence="3" type="ORF">ABN16_05115</name>
</gene>
<organism evidence="3 4">
    <name type="scientific">Levilactobacillus koreensis</name>
    <dbReference type="NCBI Taxonomy" id="637971"/>
    <lineage>
        <taxon>Bacteria</taxon>
        <taxon>Bacillati</taxon>
        <taxon>Bacillota</taxon>
        <taxon>Bacilli</taxon>
        <taxon>Lactobacillales</taxon>
        <taxon>Lactobacillaceae</taxon>
        <taxon>Levilactobacillus</taxon>
    </lineage>
</organism>
<evidence type="ECO:0008006" key="5">
    <source>
        <dbReference type="Google" id="ProtNLM"/>
    </source>
</evidence>
<dbReference type="InterPro" id="IPR011067">
    <property type="entry name" value="Plasmid_toxin/cell-grow_inhib"/>
</dbReference>
<dbReference type="KEGG" id="lko:ABN16_05115"/>
<dbReference type="Gene3D" id="2.30.30.110">
    <property type="match status" value="1"/>
</dbReference>
<dbReference type="GO" id="GO:0003677">
    <property type="term" value="F:DNA binding"/>
    <property type="evidence" value="ECO:0007669"/>
    <property type="project" value="InterPro"/>
</dbReference>
<evidence type="ECO:0000313" key="3">
    <source>
        <dbReference type="EMBL" id="AKP64437.1"/>
    </source>
</evidence>
<keyword evidence="2" id="KW-1277">Toxin-antitoxin system</keyword>